<accession>A0ACC2SM07</accession>
<reference evidence="1" key="1">
    <citation type="submission" date="2022-04" db="EMBL/GenBank/DDBJ databases">
        <title>Genome of the entomopathogenic fungus Entomophthora muscae.</title>
        <authorList>
            <person name="Elya C."/>
            <person name="Lovett B.R."/>
            <person name="Lee E."/>
            <person name="Macias A.M."/>
            <person name="Hajek A.E."/>
            <person name="De Bivort B.L."/>
            <person name="Kasson M.T."/>
            <person name="De Fine Licht H.H."/>
            <person name="Stajich J.E."/>
        </authorList>
    </citation>
    <scope>NUCLEOTIDE SEQUENCE</scope>
    <source>
        <strain evidence="1">Berkeley</strain>
    </source>
</reference>
<comment type="caution">
    <text evidence="1">The sequence shown here is derived from an EMBL/GenBank/DDBJ whole genome shotgun (WGS) entry which is preliminary data.</text>
</comment>
<name>A0ACC2SM07_9FUNG</name>
<gene>
    <name evidence="1" type="ORF">DSO57_1000036</name>
</gene>
<evidence type="ECO:0000313" key="1">
    <source>
        <dbReference type="EMBL" id="KAJ9063444.1"/>
    </source>
</evidence>
<protein>
    <submittedName>
        <fullName evidence="1">Uncharacterized protein</fullName>
    </submittedName>
</protein>
<dbReference type="Proteomes" id="UP001165960">
    <property type="component" value="Unassembled WGS sequence"/>
</dbReference>
<dbReference type="EMBL" id="QTSX02004971">
    <property type="protein sequence ID" value="KAJ9063444.1"/>
    <property type="molecule type" value="Genomic_DNA"/>
</dbReference>
<proteinExistence type="predicted"/>
<organism evidence="1 2">
    <name type="scientific">Entomophthora muscae</name>
    <dbReference type="NCBI Taxonomy" id="34485"/>
    <lineage>
        <taxon>Eukaryota</taxon>
        <taxon>Fungi</taxon>
        <taxon>Fungi incertae sedis</taxon>
        <taxon>Zoopagomycota</taxon>
        <taxon>Entomophthoromycotina</taxon>
        <taxon>Entomophthoromycetes</taxon>
        <taxon>Entomophthorales</taxon>
        <taxon>Entomophthoraceae</taxon>
        <taxon>Entomophthora</taxon>
    </lineage>
</organism>
<evidence type="ECO:0000313" key="2">
    <source>
        <dbReference type="Proteomes" id="UP001165960"/>
    </source>
</evidence>
<sequence>MLEYLGLLASVVDNVFSVLFHLAVESFAVPWPTLYSASPTSFVSNFPLQMLFSISVLVANFCYTSKGSKLRCLPFNSYTVLDPKQQVRELFNKVIDIQATVYTSAYKAKTLELSPFNALCAPVFEFNIRDQALYYQHQIDGCAHKLDSLWVVSLTMIFNRGPEYTVKINSSGWPFAWVHAKFLRAYHLLERDDKLHYSKKNYVDIINTELIV</sequence>
<keyword evidence="2" id="KW-1185">Reference proteome</keyword>